<dbReference type="HAMAP" id="MF_02087">
    <property type="entry name" value="PLP_homeostasis"/>
    <property type="match status" value="1"/>
</dbReference>
<keyword evidence="1 2" id="KW-0663">Pyridoxal phosphate</keyword>
<dbReference type="PANTHER" id="PTHR10146:SF14">
    <property type="entry name" value="PYRIDOXAL PHOSPHATE HOMEOSTASIS PROTEIN"/>
    <property type="match status" value="1"/>
</dbReference>
<reference evidence="6 7" key="1">
    <citation type="journal article" date="2018" name="Int. J. Syst. Evol. Microbiol.">
        <title>Parvibium lacunae gen. nov., sp. nov., a new member of the family Alcaligenaceae isolated from a freshwater pond.</title>
        <authorList>
            <person name="Chen W.M."/>
            <person name="Xie P.B."/>
            <person name="Hsu M.Y."/>
            <person name="Sheu S.Y."/>
        </authorList>
    </citation>
    <scope>NUCLEOTIDE SEQUENCE [LARGE SCALE GENOMIC DNA]</scope>
    <source>
        <strain evidence="6 7">KMB9</strain>
    </source>
</reference>
<comment type="cofactor">
    <cofactor evidence="3">
        <name>pyridoxal 5'-phosphate</name>
        <dbReference type="ChEBI" id="CHEBI:597326"/>
    </cofactor>
</comment>
<evidence type="ECO:0000313" key="6">
    <source>
        <dbReference type="EMBL" id="RCS58257.1"/>
    </source>
</evidence>
<evidence type="ECO:0000256" key="1">
    <source>
        <dbReference type="ARBA" id="ARBA00022898"/>
    </source>
</evidence>
<dbReference type="GO" id="GO:0030170">
    <property type="term" value="F:pyridoxal phosphate binding"/>
    <property type="evidence" value="ECO:0007669"/>
    <property type="project" value="UniProtKB-UniRule"/>
</dbReference>
<evidence type="ECO:0000256" key="3">
    <source>
        <dbReference type="PIRSR" id="PIRSR004848-1"/>
    </source>
</evidence>
<comment type="function">
    <text evidence="2">Pyridoxal 5'-phosphate (PLP)-binding protein, which is involved in PLP homeostasis.</text>
</comment>
<dbReference type="EMBL" id="QPGB01000002">
    <property type="protein sequence ID" value="RCS58257.1"/>
    <property type="molecule type" value="Genomic_DNA"/>
</dbReference>
<feature type="modified residue" description="N6-(pyridoxal phosphate)lysine" evidence="2 3">
    <location>
        <position position="44"/>
    </location>
</feature>
<dbReference type="AlphaFoldDB" id="A0A368L3U7"/>
<accession>A0A368L3U7</accession>
<dbReference type="Proteomes" id="UP000252357">
    <property type="component" value="Unassembled WGS sequence"/>
</dbReference>
<dbReference type="PROSITE" id="PS01211">
    <property type="entry name" value="UPF0001"/>
    <property type="match status" value="1"/>
</dbReference>
<comment type="caution">
    <text evidence="6">The sequence shown here is derived from an EMBL/GenBank/DDBJ whole genome shotgun (WGS) entry which is preliminary data.</text>
</comment>
<proteinExistence type="inferred from homology"/>
<dbReference type="SUPFAM" id="SSF51419">
    <property type="entry name" value="PLP-binding barrel"/>
    <property type="match status" value="1"/>
</dbReference>
<dbReference type="CDD" id="cd06824">
    <property type="entry name" value="PLPDE_III_Yggs_like"/>
    <property type="match status" value="1"/>
</dbReference>
<protein>
    <recommendedName>
        <fullName evidence="2">Pyridoxal phosphate homeostasis protein</fullName>
        <shortName evidence="2">PLP homeostasis protein</shortName>
    </recommendedName>
</protein>
<dbReference type="RefSeq" id="WP_114402340.1">
    <property type="nucleotide sequence ID" value="NZ_QPGB01000002.1"/>
</dbReference>
<evidence type="ECO:0000256" key="2">
    <source>
        <dbReference type="HAMAP-Rule" id="MF_02087"/>
    </source>
</evidence>
<dbReference type="FunFam" id="3.20.20.10:FF:000018">
    <property type="entry name" value="Pyridoxal phosphate homeostasis protein"/>
    <property type="match status" value="1"/>
</dbReference>
<dbReference type="PANTHER" id="PTHR10146">
    <property type="entry name" value="PROLINE SYNTHETASE CO-TRANSCRIBED BACTERIAL HOMOLOG PROTEIN"/>
    <property type="match status" value="1"/>
</dbReference>
<dbReference type="PIRSF" id="PIRSF004848">
    <property type="entry name" value="YBL036c_PLPDEIII"/>
    <property type="match status" value="1"/>
</dbReference>
<comment type="similarity">
    <text evidence="2 4">Belongs to the pyridoxal phosphate-binding protein YggS/PROSC family.</text>
</comment>
<dbReference type="InterPro" id="IPR029066">
    <property type="entry name" value="PLP-binding_barrel"/>
</dbReference>
<sequence length="250" mass="27156">MSAELNNDQARIAAVVARIRHAQAERTAQHPHWVHPVQLLAVSKTMPVNAILRVAAYGQLAFGENYVQEGVEKIQQIKQQNPTLAAQLSWHFIGPIQSNKTRQIATHFDWVESIDRLKIAERLSAQRPIESPPLNILLQVNISAEATKSGFAPDEVAAAAAQIQALPRLRLRGLMAIPAPAPNGQAQDAPHQAMRRLFDDLAAQYPSLDTLSLGMSEDLEAAILAGSTQVRIGSAIFGPRAAPPSVKETT</sequence>
<evidence type="ECO:0000313" key="7">
    <source>
        <dbReference type="Proteomes" id="UP000252357"/>
    </source>
</evidence>
<evidence type="ECO:0000259" key="5">
    <source>
        <dbReference type="Pfam" id="PF01168"/>
    </source>
</evidence>
<dbReference type="InterPro" id="IPR001608">
    <property type="entry name" value="Ala_racemase_N"/>
</dbReference>
<dbReference type="OrthoDB" id="9804072at2"/>
<gene>
    <name evidence="6" type="ORF">DU000_05380</name>
</gene>
<keyword evidence="7" id="KW-1185">Reference proteome</keyword>
<evidence type="ECO:0000256" key="4">
    <source>
        <dbReference type="RuleBase" id="RU004514"/>
    </source>
</evidence>
<name>A0A368L3U7_9BURK</name>
<feature type="domain" description="Alanine racemase N-terminal" evidence="5">
    <location>
        <begin position="35"/>
        <end position="239"/>
    </location>
</feature>
<dbReference type="NCBIfam" id="TIGR00044">
    <property type="entry name" value="YggS family pyridoxal phosphate-dependent enzyme"/>
    <property type="match status" value="1"/>
</dbReference>
<organism evidence="6 7">
    <name type="scientific">Parvibium lacunae</name>
    <dbReference type="NCBI Taxonomy" id="1888893"/>
    <lineage>
        <taxon>Bacteria</taxon>
        <taxon>Pseudomonadati</taxon>
        <taxon>Pseudomonadota</taxon>
        <taxon>Betaproteobacteria</taxon>
        <taxon>Burkholderiales</taxon>
        <taxon>Alcaligenaceae</taxon>
        <taxon>Parvibium</taxon>
    </lineage>
</organism>
<dbReference type="InterPro" id="IPR011078">
    <property type="entry name" value="PyrdxlP_homeostasis"/>
</dbReference>
<dbReference type="Pfam" id="PF01168">
    <property type="entry name" value="Ala_racemase_N"/>
    <property type="match status" value="1"/>
</dbReference>
<dbReference type="Gene3D" id="3.20.20.10">
    <property type="entry name" value="Alanine racemase"/>
    <property type="match status" value="1"/>
</dbReference>